<organism evidence="2 3">
    <name type="scientific">Chelonia mydas</name>
    <name type="common">Green sea-turtle</name>
    <name type="synonym">Chelonia agassizi</name>
    <dbReference type="NCBI Taxonomy" id="8469"/>
    <lineage>
        <taxon>Eukaryota</taxon>
        <taxon>Metazoa</taxon>
        <taxon>Chordata</taxon>
        <taxon>Craniata</taxon>
        <taxon>Vertebrata</taxon>
        <taxon>Euteleostomi</taxon>
        <taxon>Archelosauria</taxon>
        <taxon>Testudinata</taxon>
        <taxon>Testudines</taxon>
        <taxon>Cryptodira</taxon>
        <taxon>Durocryptodira</taxon>
        <taxon>Americhelydia</taxon>
        <taxon>Chelonioidea</taxon>
        <taxon>Cheloniidae</taxon>
        <taxon>Chelonia</taxon>
    </lineage>
</organism>
<evidence type="ECO:0000313" key="2">
    <source>
        <dbReference type="EMBL" id="EMP33325.1"/>
    </source>
</evidence>
<keyword evidence="3" id="KW-1185">Reference proteome</keyword>
<evidence type="ECO:0000313" key="3">
    <source>
        <dbReference type="Proteomes" id="UP000031443"/>
    </source>
</evidence>
<sequence>MAHQGNPLAGRNGLFTCSVRGFMCCNQPDQHIPQPTPLPAAPIGLKRRTAASGSCDQPNPRTLQRPQTQLIAASTGRSSPFQANGGCGKRQPANPSAHATSHSPTGLGQQTKTSDSCDRPNLQMLQRSTKDDIFSNYVGLAPFHHGNPSREQSQGQHCHPRAIGSCDEAGDFKRYSLPLADPPRSPWISKITLESEPESSLGMGNNPHSEAEAPSPAARFTSPATAELRAAAQVQSLPQGPSVCPGKEAGSSPGSERTELPTREQPPWKRLGTDLLLPRLESELLVNALPIRHGTPSPPTSPKAPGLQTPPQHYNWKSSAGNCQTTPATLLGIGDPPDLASLFI</sequence>
<proteinExistence type="predicted"/>
<feature type="region of interest" description="Disordered" evidence="1">
    <location>
        <begin position="76"/>
        <end position="119"/>
    </location>
</feature>
<protein>
    <submittedName>
        <fullName evidence="2">Uncharacterized protein</fullName>
    </submittedName>
</protein>
<feature type="region of interest" description="Disordered" evidence="1">
    <location>
        <begin position="195"/>
        <end position="219"/>
    </location>
</feature>
<accession>M7BCP5</accession>
<dbReference type="AlphaFoldDB" id="M7BCP5"/>
<dbReference type="EMBL" id="KB536464">
    <property type="protein sequence ID" value="EMP33325.1"/>
    <property type="molecule type" value="Genomic_DNA"/>
</dbReference>
<feature type="region of interest" description="Disordered" evidence="1">
    <location>
        <begin position="232"/>
        <end position="269"/>
    </location>
</feature>
<reference evidence="3" key="1">
    <citation type="journal article" date="2013" name="Nat. Genet.">
        <title>The draft genomes of soft-shell turtle and green sea turtle yield insights into the development and evolution of the turtle-specific body plan.</title>
        <authorList>
            <person name="Wang Z."/>
            <person name="Pascual-Anaya J."/>
            <person name="Zadissa A."/>
            <person name="Li W."/>
            <person name="Niimura Y."/>
            <person name="Huang Z."/>
            <person name="Li C."/>
            <person name="White S."/>
            <person name="Xiong Z."/>
            <person name="Fang D."/>
            <person name="Wang B."/>
            <person name="Ming Y."/>
            <person name="Chen Y."/>
            <person name="Zheng Y."/>
            <person name="Kuraku S."/>
            <person name="Pignatelli M."/>
            <person name="Herrero J."/>
            <person name="Beal K."/>
            <person name="Nozawa M."/>
            <person name="Li Q."/>
            <person name="Wang J."/>
            <person name="Zhang H."/>
            <person name="Yu L."/>
            <person name="Shigenobu S."/>
            <person name="Wang J."/>
            <person name="Liu J."/>
            <person name="Flicek P."/>
            <person name="Searle S."/>
            <person name="Wang J."/>
            <person name="Kuratani S."/>
            <person name="Yin Y."/>
            <person name="Aken B."/>
            <person name="Zhang G."/>
            <person name="Irie N."/>
        </authorList>
    </citation>
    <scope>NUCLEOTIDE SEQUENCE [LARGE SCALE GENOMIC DNA]</scope>
</reference>
<evidence type="ECO:0000256" key="1">
    <source>
        <dbReference type="SAM" id="MobiDB-lite"/>
    </source>
</evidence>
<gene>
    <name evidence="2" type="ORF">UY3_09555</name>
</gene>
<dbReference type="Proteomes" id="UP000031443">
    <property type="component" value="Unassembled WGS sequence"/>
</dbReference>
<name>M7BCP5_CHEMY</name>
<feature type="compositionally biased region" description="Polar residues" evidence="1">
    <location>
        <begin position="93"/>
        <end position="114"/>
    </location>
</feature>